<name>K0RW26_THAOC</name>
<gene>
    <name evidence="2" type="ORF">THAOC_23463</name>
</gene>
<evidence type="ECO:0000256" key="1">
    <source>
        <dbReference type="SAM" id="MobiDB-lite"/>
    </source>
</evidence>
<organism evidence="2 3">
    <name type="scientific">Thalassiosira oceanica</name>
    <name type="common">Marine diatom</name>
    <dbReference type="NCBI Taxonomy" id="159749"/>
    <lineage>
        <taxon>Eukaryota</taxon>
        <taxon>Sar</taxon>
        <taxon>Stramenopiles</taxon>
        <taxon>Ochrophyta</taxon>
        <taxon>Bacillariophyta</taxon>
        <taxon>Coscinodiscophyceae</taxon>
        <taxon>Thalassiosirophycidae</taxon>
        <taxon>Thalassiosirales</taxon>
        <taxon>Thalassiosiraceae</taxon>
        <taxon>Thalassiosira</taxon>
    </lineage>
</organism>
<evidence type="ECO:0000313" key="3">
    <source>
        <dbReference type="Proteomes" id="UP000266841"/>
    </source>
</evidence>
<dbReference type="Proteomes" id="UP000266841">
    <property type="component" value="Unassembled WGS sequence"/>
</dbReference>
<reference evidence="2 3" key="1">
    <citation type="journal article" date="2012" name="Genome Biol.">
        <title>Genome and low-iron response of an oceanic diatom adapted to chronic iron limitation.</title>
        <authorList>
            <person name="Lommer M."/>
            <person name="Specht M."/>
            <person name="Roy A.S."/>
            <person name="Kraemer L."/>
            <person name="Andreson R."/>
            <person name="Gutowska M.A."/>
            <person name="Wolf J."/>
            <person name="Bergner S.V."/>
            <person name="Schilhabel M.B."/>
            <person name="Klostermeier U.C."/>
            <person name="Beiko R.G."/>
            <person name="Rosenstiel P."/>
            <person name="Hippler M."/>
            <person name="Laroche J."/>
        </authorList>
    </citation>
    <scope>NUCLEOTIDE SEQUENCE [LARGE SCALE GENOMIC DNA]</scope>
    <source>
        <strain evidence="2 3">CCMP1005</strain>
    </source>
</reference>
<proteinExistence type="predicted"/>
<keyword evidence="3" id="KW-1185">Reference proteome</keyword>
<comment type="caution">
    <text evidence="2">The sequence shown here is derived from an EMBL/GenBank/DDBJ whole genome shotgun (WGS) entry which is preliminary data.</text>
</comment>
<accession>K0RW26</accession>
<protein>
    <submittedName>
        <fullName evidence="2">Uncharacterized protein</fullName>
    </submittedName>
</protein>
<sequence length="117" mass="12109">EARLFGEGREPPATEAVALQDGQVAVVVVAGARPLCPSPFPPGTGPTQPRQGPHLPSSRARGDVSGPGADCCIRKLSRPPAAEGDSPAGQKFGGCASLRRLTPPPLPLRPRISQYLL</sequence>
<dbReference type="EMBL" id="AGNL01030971">
    <property type="protein sequence ID" value="EJK56614.1"/>
    <property type="molecule type" value="Genomic_DNA"/>
</dbReference>
<feature type="non-terminal residue" evidence="2">
    <location>
        <position position="1"/>
    </location>
</feature>
<feature type="region of interest" description="Disordered" evidence="1">
    <location>
        <begin position="35"/>
        <end position="117"/>
    </location>
</feature>
<dbReference type="AlphaFoldDB" id="K0RW26"/>
<evidence type="ECO:0000313" key="2">
    <source>
        <dbReference type="EMBL" id="EJK56614.1"/>
    </source>
</evidence>